<evidence type="ECO:0000259" key="1">
    <source>
        <dbReference type="Pfam" id="PF13619"/>
    </source>
</evidence>
<gene>
    <name evidence="2" type="ORF">C7402_14271</name>
</gene>
<accession>A0ABX5K6W1</accession>
<dbReference type="Proteomes" id="UP000245712">
    <property type="component" value="Unassembled WGS sequence"/>
</dbReference>
<keyword evidence="3" id="KW-1185">Reference proteome</keyword>
<protein>
    <submittedName>
        <fullName evidence="2">KTSC domain-containing protein</fullName>
    </submittedName>
</protein>
<feature type="domain" description="KTSC" evidence="1">
    <location>
        <begin position="11"/>
        <end position="71"/>
    </location>
</feature>
<proteinExistence type="predicted"/>
<name>A0ABX5K6W1_9BURK</name>
<reference evidence="2 3" key="1">
    <citation type="submission" date="2018-05" db="EMBL/GenBank/DDBJ databases">
        <title>Genomic Encyclopedia of Type Strains, Phase IV (KMG-V): Genome sequencing to study the core and pangenomes of soil and plant-associated prokaryotes.</title>
        <authorList>
            <person name="Whitman W."/>
        </authorList>
    </citation>
    <scope>NUCLEOTIDE SEQUENCE [LARGE SCALE GENOMIC DNA]</scope>
    <source>
        <strain evidence="2 3">SCZa-39</strain>
    </source>
</reference>
<organism evidence="2 3">
    <name type="scientific">Paraburkholderia unamae</name>
    <dbReference type="NCBI Taxonomy" id="219649"/>
    <lineage>
        <taxon>Bacteria</taxon>
        <taxon>Pseudomonadati</taxon>
        <taxon>Pseudomonadota</taxon>
        <taxon>Betaproteobacteria</taxon>
        <taxon>Burkholderiales</taxon>
        <taxon>Burkholderiaceae</taxon>
        <taxon>Paraburkholderia</taxon>
    </lineage>
</organism>
<sequence>MTRIIAMDSVESSQIHSIGHDAETSTLAIRFKNNAGEPTSLYHYANVDVDTFSAFKGAESIGSHFYKNIKPFKGKYPYEKIESAPAAAQEQA</sequence>
<evidence type="ECO:0000313" key="3">
    <source>
        <dbReference type="Proteomes" id="UP000245712"/>
    </source>
</evidence>
<comment type="caution">
    <text evidence="2">The sequence shown here is derived from an EMBL/GenBank/DDBJ whole genome shotgun (WGS) entry which is preliminary data.</text>
</comment>
<dbReference type="RefSeq" id="WP_116615001.1">
    <property type="nucleotide sequence ID" value="NZ_QEOB01000042.1"/>
</dbReference>
<dbReference type="EMBL" id="QEOB01000042">
    <property type="protein sequence ID" value="PVX61278.1"/>
    <property type="molecule type" value="Genomic_DNA"/>
</dbReference>
<dbReference type="Pfam" id="PF13619">
    <property type="entry name" value="KTSC"/>
    <property type="match status" value="1"/>
</dbReference>
<dbReference type="InterPro" id="IPR025309">
    <property type="entry name" value="KTSC_dom"/>
</dbReference>
<evidence type="ECO:0000313" key="2">
    <source>
        <dbReference type="EMBL" id="PVX61278.1"/>
    </source>
</evidence>